<dbReference type="SUPFAM" id="SSF53756">
    <property type="entry name" value="UDP-Glycosyltransferase/glycogen phosphorylase"/>
    <property type="match status" value="1"/>
</dbReference>
<sequence>MKICLFGTYNYNYSRNSSIRDSLKRAGLTVIEVHREIPNERMELPEDFTLKKTVYRIARKIKLYSELVSEYKKVLACDYVFVLHPGHLDLPLAWVLCKLGGMKLFFDTSISPYDTMFVGRTIAGRTTIKARAVKLIEGLLLRLPDKLFTDTAGMKDFIVSTFGIHRGKLFVLPLGANERVYTPAPGRTEKNKKIRVLFFGLYSPLHGAHHIMEAVKRLQDEKDLEFIMLGDGYLKDSLIEFKNKNKLKNVQFIGFMPEPELVKQIQKADILLGTFSNNPVFQRVVPNKVFAALACKKPLVTAKMPPLLEFFTHRKNIFFCNPEDAKSLADAIRTVAHNQPLRKRLAETGYNLFRAQFTTEQTGKILMHEIERI</sequence>
<dbReference type="AlphaFoldDB" id="A0A0G1C7N9"/>
<accession>A0A0G1C7N9</accession>
<dbReference type="GO" id="GO:0009103">
    <property type="term" value="P:lipopolysaccharide biosynthetic process"/>
    <property type="evidence" value="ECO:0007669"/>
    <property type="project" value="TreeGrafter"/>
</dbReference>
<feature type="domain" description="Glycosyl transferase family 1" evidence="2">
    <location>
        <begin position="189"/>
        <end position="351"/>
    </location>
</feature>
<evidence type="ECO:0000313" key="4">
    <source>
        <dbReference type="Proteomes" id="UP000034320"/>
    </source>
</evidence>
<evidence type="ECO:0000259" key="2">
    <source>
        <dbReference type="Pfam" id="PF00534"/>
    </source>
</evidence>
<dbReference type="PANTHER" id="PTHR46401">
    <property type="entry name" value="GLYCOSYLTRANSFERASE WBBK-RELATED"/>
    <property type="match status" value="1"/>
</dbReference>
<protein>
    <submittedName>
        <fullName evidence="3">Glycosyl transferase group 1</fullName>
    </submittedName>
</protein>
<dbReference type="Proteomes" id="UP000034320">
    <property type="component" value="Unassembled WGS sequence"/>
</dbReference>
<dbReference type="InterPro" id="IPR001296">
    <property type="entry name" value="Glyco_trans_1"/>
</dbReference>
<dbReference type="PANTHER" id="PTHR46401:SF2">
    <property type="entry name" value="GLYCOSYLTRANSFERASE WBBK-RELATED"/>
    <property type="match status" value="1"/>
</dbReference>
<name>A0A0G1C7N9_9BACT</name>
<dbReference type="EMBL" id="LCDD01000032">
    <property type="protein sequence ID" value="KKS45633.1"/>
    <property type="molecule type" value="Genomic_DNA"/>
</dbReference>
<evidence type="ECO:0000256" key="1">
    <source>
        <dbReference type="ARBA" id="ARBA00022679"/>
    </source>
</evidence>
<evidence type="ECO:0000313" key="3">
    <source>
        <dbReference type="EMBL" id="KKS45633.1"/>
    </source>
</evidence>
<dbReference type="GO" id="GO:0016757">
    <property type="term" value="F:glycosyltransferase activity"/>
    <property type="evidence" value="ECO:0007669"/>
    <property type="project" value="InterPro"/>
</dbReference>
<proteinExistence type="predicted"/>
<dbReference type="Gene3D" id="3.40.50.2000">
    <property type="entry name" value="Glycogen Phosphorylase B"/>
    <property type="match status" value="2"/>
</dbReference>
<comment type="caution">
    <text evidence="3">The sequence shown here is derived from an EMBL/GenBank/DDBJ whole genome shotgun (WGS) entry which is preliminary data.</text>
</comment>
<gene>
    <name evidence="3" type="ORF">UV09_C0032G0006</name>
</gene>
<keyword evidence="1 3" id="KW-0808">Transferase</keyword>
<reference evidence="3 4" key="1">
    <citation type="journal article" date="2015" name="Nature">
        <title>rRNA introns, odd ribosomes, and small enigmatic genomes across a large radiation of phyla.</title>
        <authorList>
            <person name="Brown C.T."/>
            <person name="Hug L.A."/>
            <person name="Thomas B.C."/>
            <person name="Sharon I."/>
            <person name="Castelle C.J."/>
            <person name="Singh A."/>
            <person name="Wilkins M.J."/>
            <person name="Williams K.H."/>
            <person name="Banfield J.F."/>
        </authorList>
    </citation>
    <scope>NUCLEOTIDE SEQUENCE [LARGE SCALE GENOMIC DNA]</scope>
</reference>
<organism evidence="3 4">
    <name type="scientific">Candidatus Gottesmanbacteria bacterium GW2011_GWA2_42_18</name>
    <dbReference type="NCBI Taxonomy" id="1618442"/>
    <lineage>
        <taxon>Bacteria</taxon>
        <taxon>Candidatus Gottesmaniibacteriota</taxon>
    </lineage>
</organism>
<dbReference type="Pfam" id="PF00534">
    <property type="entry name" value="Glycos_transf_1"/>
    <property type="match status" value="1"/>
</dbReference>